<evidence type="ECO:0000259" key="4">
    <source>
        <dbReference type="Pfam" id="PF04783"/>
    </source>
</evidence>
<dbReference type="EMBL" id="GGEC01015021">
    <property type="protein sequence ID" value="MBW95504.1"/>
    <property type="molecule type" value="Transcribed_RNA"/>
</dbReference>
<reference evidence="5" key="1">
    <citation type="submission" date="2018-02" db="EMBL/GenBank/DDBJ databases">
        <title>Rhizophora mucronata_Transcriptome.</title>
        <authorList>
            <person name="Meera S.P."/>
            <person name="Sreeshan A."/>
            <person name="Augustine A."/>
        </authorList>
    </citation>
    <scope>NUCLEOTIDE SEQUENCE</scope>
    <source>
        <tissue evidence="5">Leaf</tissue>
    </source>
</reference>
<dbReference type="PANTHER" id="PTHR21450">
    <property type="entry name" value="PROTEIN ALTERED PHOSPHATE STARVATION RESPONSE 1"/>
    <property type="match status" value="1"/>
</dbReference>
<feature type="region of interest" description="Disordered" evidence="2">
    <location>
        <begin position="192"/>
        <end position="250"/>
    </location>
</feature>
<accession>A0A2P2JPW1</accession>
<feature type="region of interest" description="Disordered" evidence="2">
    <location>
        <begin position="671"/>
        <end position="700"/>
    </location>
</feature>
<evidence type="ECO:0000259" key="3">
    <source>
        <dbReference type="Pfam" id="PF04782"/>
    </source>
</evidence>
<feature type="coiled-coil region" evidence="1">
    <location>
        <begin position="734"/>
        <end position="761"/>
    </location>
</feature>
<dbReference type="PANTHER" id="PTHR21450:SF6">
    <property type="entry name" value="EXPRESSED PROTEIN"/>
    <property type="match status" value="1"/>
</dbReference>
<feature type="compositionally biased region" description="Basic and acidic residues" evidence="2">
    <location>
        <begin position="205"/>
        <end position="218"/>
    </location>
</feature>
<feature type="compositionally biased region" description="Acidic residues" evidence="2">
    <location>
        <begin position="235"/>
        <end position="247"/>
    </location>
</feature>
<feature type="compositionally biased region" description="Polar residues" evidence="2">
    <location>
        <begin position="683"/>
        <end position="700"/>
    </location>
</feature>
<feature type="region of interest" description="Disordered" evidence="2">
    <location>
        <begin position="289"/>
        <end position="323"/>
    </location>
</feature>
<dbReference type="AlphaFoldDB" id="A0A2P2JPW1"/>
<name>A0A2P2JPW1_RHIMU</name>
<feature type="compositionally biased region" description="Basic and acidic residues" evidence="2">
    <location>
        <begin position="313"/>
        <end position="323"/>
    </location>
</feature>
<dbReference type="InterPro" id="IPR006867">
    <property type="entry name" value="DUF632"/>
</dbReference>
<organism evidence="5">
    <name type="scientific">Rhizophora mucronata</name>
    <name type="common">Asiatic mangrove</name>
    <dbReference type="NCBI Taxonomy" id="61149"/>
    <lineage>
        <taxon>Eukaryota</taxon>
        <taxon>Viridiplantae</taxon>
        <taxon>Streptophyta</taxon>
        <taxon>Embryophyta</taxon>
        <taxon>Tracheophyta</taxon>
        <taxon>Spermatophyta</taxon>
        <taxon>Magnoliopsida</taxon>
        <taxon>eudicotyledons</taxon>
        <taxon>Gunneridae</taxon>
        <taxon>Pentapetalae</taxon>
        <taxon>rosids</taxon>
        <taxon>fabids</taxon>
        <taxon>Malpighiales</taxon>
        <taxon>Rhizophoraceae</taxon>
        <taxon>Rhizophora</taxon>
    </lineage>
</organism>
<dbReference type="Pfam" id="PF04782">
    <property type="entry name" value="DUF632"/>
    <property type="match status" value="1"/>
</dbReference>
<keyword evidence="1" id="KW-0175">Coiled coil</keyword>
<dbReference type="Pfam" id="PF04783">
    <property type="entry name" value="DUF630"/>
    <property type="match status" value="1"/>
</dbReference>
<protein>
    <submittedName>
        <fullName evidence="5">Uncharacterized protein MANES_04G052500</fullName>
    </submittedName>
</protein>
<feature type="domain" description="DUF630" evidence="4">
    <location>
        <begin position="1"/>
        <end position="59"/>
    </location>
</feature>
<sequence length="765" mass="86457">MGVSSSKTEEDKALQLCRERRKFVRQSLDGRCSLAAAHVMYIQSLKNTGSAIWKFVEPEAPIESSLYTSTSATPEPLALTEKSVSQFSFSSPALSHPVEATENLSPLSSPFSSSQFQVNHMKFRGFSSKRVEEKPPVVTGTVMSSSTPQNTTPQFFEKTEASPFEPSLVPPVSPLWDYFEPYHPIDHQFSSQEQKEMNQGLENVDDVRRLREEERVPELEEEDEEEKDSYKESEDSADSEDEFDDPPADTLVRSFENLNRVHDQVVQSSSPTMPSAASETELLNREVSNSLDVSPLRTPSSAVATSNSTKKTPVKEGQPEKKVAPKDFFSSIKDIEYLFIRASDSGREVPRMLEANKLHFRPIVPSKENQSVVFIFLRACFSCGEDPSQVPEEPAQTAVRYLTWHRTTSSRSSSSRNLPGLNAKDDTEDLTGNVFENVCMISGSHASTLDRLFAWEKKLYDEVKASAMVRRDYDAKCRYLRELESNGESSQKIDKTRAIVKDLHSRIRVAIQRIDSLSKRIEELRDKELQPQLEELIEGLSRMWEVMFECHRLQFNIISIAYNNENAKISVQAEAHRHITIHFGSELATLSSSFTKWIGAQKSYLQAINNWLHKCVFIPQKPSKRKRRQAPLSLRSKGPPIYATCGAWLEKLEALPAREVAESIKNLAAETTHFLPRQEKNQGKATDQTSRNADNGSDSAVNMLKDEASEDMVSGIERFRSSLEGFLGRLNQFAESSVKMYAELQKEIQEAKSKYEQIKSQSQSI</sequence>
<dbReference type="InterPro" id="IPR006868">
    <property type="entry name" value="DUF630"/>
</dbReference>
<dbReference type="EMBL" id="GGEC01015018">
    <property type="protein sequence ID" value="MBW95501.1"/>
    <property type="molecule type" value="Transcribed_RNA"/>
</dbReference>
<feature type="domain" description="DUF632" evidence="3">
    <location>
        <begin position="329"/>
        <end position="671"/>
    </location>
</feature>
<feature type="compositionally biased region" description="Polar residues" evidence="2">
    <location>
        <begin position="289"/>
        <end position="311"/>
    </location>
</feature>
<evidence type="ECO:0000256" key="1">
    <source>
        <dbReference type="SAM" id="Coils"/>
    </source>
</evidence>
<evidence type="ECO:0000256" key="2">
    <source>
        <dbReference type="SAM" id="MobiDB-lite"/>
    </source>
</evidence>
<evidence type="ECO:0000313" key="5">
    <source>
        <dbReference type="EMBL" id="MBW95504.1"/>
    </source>
</evidence>
<proteinExistence type="predicted"/>